<evidence type="ECO:0000256" key="2">
    <source>
        <dbReference type="ARBA" id="ARBA00023125"/>
    </source>
</evidence>
<dbReference type="Gene3D" id="1.10.357.10">
    <property type="entry name" value="Tetracycline Repressor, domain 2"/>
    <property type="match status" value="1"/>
</dbReference>
<keyword evidence="2 3" id="KW-0238">DNA-binding</keyword>
<keyword evidence="6" id="KW-1185">Reference proteome</keyword>
<dbReference type="PROSITE" id="PS50977">
    <property type="entry name" value="HTH_TETR_2"/>
    <property type="match status" value="1"/>
</dbReference>
<dbReference type="PANTHER" id="PTHR43479">
    <property type="entry name" value="ACREF/ENVCD OPERON REPRESSOR-RELATED"/>
    <property type="match status" value="1"/>
</dbReference>
<evidence type="ECO:0000256" key="1">
    <source>
        <dbReference type="ARBA" id="ARBA00022491"/>
    </source>
</evidence>
<proteinExistence type="predicted"/>
<comment type="caution">
    <text evidence="5">The sequence shown here is derived from an EMBL/GenBank/DDBJ whole genome shotgun (WGS) entry which is preliminary data.</text>
</comment>
<dbReference type="Pfam" id="PF00440">
    <property type="entry name" value="TetR_N"/>
    <property type="match status" value="1"/>
</dbReference>
<evidence type="ECO:0000313" key="6">
    <source>
        <dbReference type="Proteomes" id="UP001084197"/>
    </source>
</evidence>
<dbReference type="RefSeq" id="WP_268780639.1">
    <property type="nucleotide sequence ID" value="NZ_JAPRAT010000023.1"/>
</dbReference>
<keyword evidence="1" id="KW-0678">Repressor</keyword>
<gene>
    <name evidence="5" type="ORF">OWO01_11705</name>
</gene>
<feature type="DNA-binding region" description="H-T-H motif" evidence="3">
    <location>
        <begin position="33"/>
        <end position="52"/>
    </location>
</feature>
<dbReference type="GO" id="GO:0003677">
    <property type="term" value="F:DNA binding"/>
    <property type="evidence" value="ECO:0007669"/>
    <property type="project" value="UniProtKB-UniRule"/>
</dbReference>
<sequence length="199" mass="23115">MKKTKSEKAQQTKKKIIQSAEQLLLDNTINKISVRDITTKANVAKGTFYLYFDSKAELAWTLVEKSVLVFDQELTVLSNAPVTKEVLSSLISKAVDFSIKHKKLLQIIHHEHFLAFLQHDDQHKEYEERFTLKIQTWLDRGNQEGIFQIPDTYFYAKFMLVSLHDLLERMILGELDYDLASSKEHLTTIMNNILQWGAL</sequence>
<reference evidence="5" key="1">
    <citation type="submission" date="2022-11" db="EMBL/GenBank/DDBJ databases">
        <title>WGS of Natronobacillus azotifigens 24KS-1, an anaerobic diazotrophic haloalkaliphile from soda-rich habitats.</title>
        <authorList>
            <person name="Sorokin D.Y."/>
            <person name="Merkel A.Y."/>
        </authorList>
    </citation>
    <scope>NUCLEOTIDE SEQUENCE</scope>
    <source>
        <strain evidence="5">24KS-1</strain>
    </source>
</reference>
<dbReference type="AlphaFoldDB" id="A0A9J6REJ1"/>
<dbReference type="SUPFAM" id="SSF46689">
    <property type="entry name" value="Homeodomain-like"/>
    <property type="match status" value="1"/>
</dbReference>
<evidence type="ECO:0000256" key="3">
    <source>
        <dbReference type="PROSITE-ProRule" id="PRU00335"/>
    </source>
</evidence>
<dbReference type="PANTHER" id="PTHR43479:SF11">
    <property type="entry name" value="ACREF_ENVCD OPERON REPRESSOR-RELATED"/>
    <property type="match status" value="1"/>
</dbReference>
<accession>A0A9J6REJ1</accession>
<dbReference type="PRINTS" id="PR00455">
    <property type="entry name" value="HTHTETR"/>
</dbReference>
<dbReference type="Proteomes" id="UP001084197">
    <property type="component" value="Unassembled WGS sequence"/>
</dbReference>
<dbReference type="InterPro" id="IPR050624">
    <property type="entry name" value="HTH-type_Tx_Regulator"/>
</dbReference>
<dbReference type="EMBL" id="JAPRAT010000023">
    <property type="protein sequence ID" value="MCZ0703877.1"/>
    <property type="molecule type" value="Genomic_DNA"/>
</dbReference>
<protein>
    <submittedName>
        <fullName evidence="5">TetR/AcrR family transcriptional regulator</fullName>
    </submittedName>
</protein>
<evidence type="ECO:0000313" key="5">
    <source>
        <dbReference type="EMBL" id="MCZ0703877.1"/>
    </source>
</evidence>
<dbReference type="InterPro" id="IPR001647">
    <property type="entry name" value="HTH_TetR"/>
</dbReference>
<feature type="domain" description="HTH tetR-type" evidence="4">
    <location>
        <begin position="10"/>
        <end position="70"/>
    </location>
</feature>
<organism evidence="5 6">
    <name type="scientific">Natronobacillus azotifigens</name>
    <dbReference type="NCBI Taxonomy" id="472978"/>
    <lineage>
        <taxon>Bacteria</taxon>
        <taxon>Bacillati</taxon>
        <taxon>Bacillota</taxon>
        <taxon>Bacilli</taxon>
        <taxon>Bacillales</taxon>
        <taxon>Bacillaceae</taxon>
        <taxon>Natronobacillus</taxon>
    </lineage>
</organism>
<evidence type="ECO:0000259" key="4">
    <source>
        <dbReference type="PROSITE" id="PS50977"/>
    </source>
</evidence>
<dbReference type="InterPro" id="IPR009057">
    <property type="entry name" value="Homeodomain-like_sf"/>
</dbReference>
<name>A0A9J6REJ1_9BACI</name>